<dbReference type="Pfam" id="PF00112">
    <property type="entry name" value="Peptidase_C1"/>
    <property type="match status" value="1"/>
</dbReference>
<dbReference type="InterPro" id="IPR038765">
    <property type="entry name" value="Papain-like_cys_pep_sf"/>
</dbReference>
<keyword evidence="4" id="KW-0788">Thiol protease</keyword>
<keyword evidence="3" id="KW-0378">Hydrolase</keyword>
<gene>
    <name evidence="9" type="ORF">ONB1V03_LOCUS16371</name>
</gene>
<evidence type="ECO:0000256" key="4">
    <source>
        <dbReference type="ARBA" id="ARBA00022807"/>
    </source>
</evidence>
<evidence type="ECO:0000313" key="9">
    <source>
        <dbReference type="EMBL" id="CAD7659776.1"/>
    </source>
</evidence>
<dbReference type="InterPro" id="IPR039417">
    <property type="entry name" value="Peptidase_C1A_papain-like"/>
</dbReference>
<keyword evidence="10" id="KW-1185">Reference proteome</keyword>
<evidence type="ECO:0000256" key="6">
    <source>
        <dbReference type="SAM" id="SignalP"/>
    </source>
</evidence>
<dbReference type="GO" id="GO:0006508">
    <property type="term" value="P:proteolysis"/>
    <property type="evidence" value="ECO:0007669"/>
    <property type="project" value="UniProtKB-KW"/>
</dbReference>
<dbReference type="PRINTS" id="PR00705">
    <property type="entry name" value="PAPAIN"/>
</dbReference>
<organism evidence="9">
    <name type="scientific">Oppiella nova</name>
    <dbReference type="NCBI Taxonomy" id="334625"/>
    <lineage>
        <taxon>Eukaryota</taxon>
        <taxon>Metazoa</taxon>
        <taxon>Ecdysozoa</taxon>
        <taxon>Arthropoda</taxon>
        <taxon>Chelicerata</taxon>
        <taxon>Arachnida</taxon>
        <taxon>Acari</taxon>
        <taxon>Acariformes</taxon>
        <taxon>Sarcoptiformes</taxon>
        <taxon>Oribatida</taxon>
        <taxon>Brachypylina</taxon>
        <taxon>Oppioidea</taxon>
        <taxon>Oppiidae</taxon>
        <taxon>Oppiella</taxon>
    </lineage>
</organism>
<dbReference type="InterPro" id="IPR013128">
    <property type="entry name" value="Peptidase_C1A"/>
</dbReference>
<dbReference type="EMBL" id="CAJPVJ010018345">
    <property type="protein sequence ID" value="CAG2176938.1"/>
    <property type="molecule type" value="Genomic_DNA"/>
</dbReference>
<dbReference type="GO" id="GO:0008234">
    <property type="term" value="F:cysteine-type peptidase activity"/>
    <property type="evidence" value="ECO:0007669"/>
    <property type="project" value="UniProtKB-KW"/>
</dbReference>
<dbReference type="PROSITE" id="PS00640">
    <property type="entry name" value="THIOL_PROTEASE_ASN"/>
    <property type="match status" value="1"/>
</dbReference>
<dbReference type="Proteomes" id="UP000728032">
    <property type="component" value="Unassembled WGS sequence"/>
</dbReference>
<dbReference type="SUPFAM" id="SSF54001">
    <property type="entry name" value="Cysteine proteinases"/>
    <property type="match status" value="1"/>
</dbReference>
<dbReference type="InterPro" id="IPR013201">
    <property type="entry name" value="Prot_inhib_I29"/>
</dbReference>
<dbReference type="InterPro" id="IPR025661">
    <property type="entry name" value="Pept_asp_AS"/>
</dbReference>
<keyword evidence="6" id="KW-0732">Signal</keyword>
<sequence>MKAFIALALIVSVSAVPLQELDSEWIAFKNEFRGNSYFGGEGEESVRRQIFETNYAYITAHNAEADRGVHTFRLGVNQFADMTNEEYRQLLNLKVNANQLNKTYAEDVDDLTLPRRIDWRTRNVVSNVKNQGQCGSCFAFSAVDSIESQYAINTGKLVTLSSQQIVDCIYPGRDVCQTGGDPVDVIELVIKEGGIEKESDYPYHARSGICQYTKSKKAVSVTGLNTLQTGRESALKGVVGRVGPVAVAIDAGHQNFQLYTSGVYVDSACRSDVQSLNHGVLAVGYGSEKGQDYWLIKNSWGAQWGAQGYIKMARNNNNQCGVATYGVYPTTVY</sequence>
<evidence type="ECO:0000259" key="8">
    <source>
        <dbReference type="SMART" id="SM00848"/>
    </source>
</evidence>
<protein>
    <submittedName>
        <fullName evidence="9">Uncharacterized protein</fullName>
    </submittedName>
</protein>
<dbReference type="Gene3D" id="3.90.70.10">
    <property type="entry name" value="Cysteine proteinases"/>
    <property type="match status" value="1"/>
</dbReference>
<dbReference type="SMART" id="SM00645">
    <property type="entry name" value="Pept_C1"/>
    <property type="match status" value="1"/>
</dbReference>
<reference evidence="9" key="1">
    <citation type="submission" date="2020-11" db="EMBL/GenBank/DDBJ databases">
        <authorList>
            <person name="Tran Van P."/>
        </authorList>
    </citation>
    <scope>NUCLEOTIDE SEQUENCE</scope>
</reference>
<proteinExistence type="inferred from homology"/>
<dbReference type="AlphaFoldDB" id="A0A7R9QWI0"/>
<dbReference type="PROSITE" id="PS00639">
    <property type="entry name" value="THIOL_PROTEASE_HIS"/>
    <property type="match status" value="1"/>
</dbReference>
<feature type="chain" id="PRO_5036403856" evidence="6">
    <location>
        <begin position="16"/>
        <end position="333"/>
    </location>
</feature>
<keyword evidence="2" id="KW-0645">Protease</keyword>
<dbReference type="CDD" id="cd02248">
    <property type="entry name" value="Peptidase_C1A"/>
    <property type="match status" value="1"/>
</dbReference>
<evidence type="ECO:0000256" key="5">
    <source>
        <dbReference type="ARBA" id="ARBA00023157"/>
    </source>
</evidence>
<name>A0A7R9QWI0_9ACAR</name>
<dbReference type="FunFam" id="3.90.70.10:FF:000006">
    <property type="entry name" value="Cathepsin S"/>
    <property type="match status" value="1"/>
</dbReference>
<evidence type="ECO:0000313" key="10">
    <source>
        <dbReference type="Proteomes" id="UP000728032"/>
    </source>
</evidence>
<dbReference type="InterPro" id="IPR025660">
    <property type="entry name" value="Pept_his_AS"/>
</dbReference>
<feature type="signal peptide" evidence="6">
    <location>
        <begin position="1"/>
        <end position="15"/>
    </location>
</feature>
<evidence type="ECO:0000259" key="7">
    <source>
        <dbReference type="SMART" id="SM00645"/>
    </source>
</evidence>
<accession>A0A7R9QWI0</accession>
<comment type="similarity">
    <text evidence="1">Belongs to the peptidase C1 family.</text>
</comment>
<keyword evidence="5" id="KW-1015">Disulfide bond</keyword>
<feature type="domain" description="Cathepsin propeptide inhibitor" evidence="8">
    <location>
        <begin position="25"/>
        <end position="87"/>
    </location>
</feature>
<dbReference type="Pfam" id="PF08246">
    <property type="entry name" value="Inhibitor_I29"/>
    <property type="match status" value="1"/>
</dbReference>
<dbReference type="InterPro" id="IPR000668">
    <property type="entry name" value="Peptidase_C1A_C"/>
</dbReference>
<dbReference type="SMART" id="SM00848">
    <property type="entry name" value="Inhibitor_I29"/>
    <property type="match status" value="1"/>
</dbReference>
<evidence type="ECO:0000256" key="2">
    <source>
        <dbReference type="ARBA" id="ARBA00022670"/>
    </source>
</evidence>
<feature type="domain" description="Peptidase C1A papain C-terminal" evidence="7">
    <location>
        <begin position="113"/>
        <end position="330"/>
    </location>
</feature>
<evidence type="ECO:0000256" key="1">
    <source>
        <dbReference type="ARBA" id="ARBA00008455"/>
    </source>
</evidence>
<dbReference type="EMBL" id="OC933170">
    <property type="protein sequence ID" value="CAD7659776.1"/>
    <property type="molecule type" value="Genomic_DNA"/>
</dbReference>
<evidence type="ECO:0000256" key="3">
    <source>
        <dbReference type="ARBA" id="ARBA00022801"/>
    </source>
</evidence>
<dbReference type="OrthoDB" id="6424705at2759"/>
<dbReference type="PANTHER" id="PTHR12411">
    <property type="entry name" value="CYSTEINE PROTEASE FAMILY C1-RELATED"/>
    <property type="match status" value="1"/>
</dbReference>